<keyword evidence="2" id="KW-1185">Reference proteome</keyword>
<name>A0A2Z7CJZ3_9LAMI</name>
<dbReference type="AlphaFoldDB" id="A0A2Z7CJZ3"/>
<protein>
    <submittedName>
        <fullName evidence="1">Uncharacterized protein</fullName>
    </submittedName>
</protein>
<proteinExistence type="predicted"/>
<sequence>MVQVRQLVEEQQVPFFVRTQHVPFFVRNQQVLFFTRNQQKHFPVKIQSMHCSPAGFMAKIADGRYGKGEQLIVCQMPFHMGKVEQSWGRREAVVEPAVVIMFI</sequence>
<organism evidence="1 2">
    <name type="scientific">Dorcoceras hygrometricum</name>
    <dbReference type="NCBI Taxonomy" id="472368"/>
    <lineage>
        <taxon>Eukaryota</taxon>
        <taxon>Viridiplantae</taxon>
        <taxon>Streptophyta</taxon>
        <taxon>Embryophyta</taxon>
        <taxon>Tracheophyta</taxon>
        <taxon>Spermatophyta</taxon>
        <taxon>Magnoliopsida</taxon>
        <taxon>eudicotyledons</taxon>
        <taxon>Gunneridae</taxon>
        <taxon>Pentapetalae</taxon>
        <taxon>asterids</taxon>
        <taxon>lamiids</taxon>
        <taxon>Lamiales</taxon>
        <taxon>Gesneriaceae</taxon>
        <taxon>Didymocarpoideae</taxon>
        <taxon>Trichosporeae</taxon>
        <taxon>Loxocarpinae</taxon>
        <taxon>Dorcoceras</taxon>
    </lineage>
</organism>
<dbReference type="EMBL" id="KQ996487">
    <property type="protein sequence ID" value="KZV44864.1"/>
    <property type="molecule type" value="Genomic_DNA"/>
</dbReference>
<gene>
    <name evidence="1" type="ORF">F511_17280</name>
</gene>
<evidence type="ECO:0000313" key="2">
    <source>
        <dbReference type="Proteomes" id="UP000250235"/>
    </source>
</evidence>
<evidence type="ECO:0000313" key="1">
    <source>
        <dbReference type="EMBL" id="KZV44864.1"/>
    </source>
</evidence>
<accession>A0A2Z7CJZ3</accession>
<dbReference type="Proteomes" id="UP000250235">
    <property type="component" value="Unassembled WGS sequence"/>
</dbReference>
<reference evidence="1 2" key="1">
    <citation type="journal article" date="2015" name="Proc. Natl. Acad. Sci. U.S.A.">
        <title>The resurrection genome of Boea hygrometrica: A blueprint for survival of dehydration.</title>
        <authorList>
            <person name="Xiao L."/>
            <person name="Yang G."/>
            <person name="Zhang L."/>
            <person name="Yang X."/>
            <person name="Zhao S."/>
            <person name="Ji Z."/>
            <person name="Zhou Q."/>
            <person name="Hu M."/>
            <person name="Wang Y."/>
            <person name="Chen M."/>
            <person name="Xu Y."/>
            <person name="Jin H."/>
            <person name="Xiao X."/>
            <person name="Hu G."/>
            <person name="Bao F."/>
            <person name="Hu Y."/>
            <person name="Wan P."/>
            <person name="Li L."/>
            <person name="Deng X."/>
            <person name="Kuang T."/>
            <person name="Xiang C."/>
            <person name="Zhu J.K."/>
            <person name="Oliver M.J."/>
            <person name="He Y."/>
        </authorList>
    </citation>
    <scope>NUCLEOTIDE SEQUENCE [LARGE SCALE GENOMIC DNA]</scope>
    <source>
        <strain evidence="2">cv. XS01</strain>
    </source>
</reference>